<evidence type="ECO:0000256" key="1">
    <source>
        <dbReference type="SAM" id="Phobius"/>
    </source>
</evidence>
<evidence type="ECO:0000313" key="3">
    <source>
        <dbReference type="Proteomes" id="UP000887159"/>
    </source>
</evidence>
<dbReference type="Proteomes" id="UP000887159">
    <property type="component" value="Unassembled WGS sequence"/>
</dbReference>
<keyword evidence="1" id="KW-0812">Transmembrane</keyword>
<keyword evidence="1" id="KW-1133">Transmembrane helix</keyword>
<keyword evidence="3" id="KW-1185">Reference proteome</keyword>
<protein>
    <submittedName>
        <fullName evidence="2">Uncharacterized protein</fullName>
    </submittedName>
</protein>
<dbReference type="AlphaFoldDB" id="A0A8X6VBU4"/>
<gene>
    <name evidence="2" type="ORF">TNCV_482481</name>
</gene>
<dbReference type="EMBL" id="BMAU01021264">
    <property type="protein sequence ID" value="GFY06844.1"/>
    <property type="molecule type" value="Genomic_DNA"/>
</dbReference>
<comment type="caution">
    <text evidence="2">The sequence shown here is derived from an EMBL/GenBank/DDBJ whole genome shotgun (WGS) entry which is preliminary data.</text>
</comment>
<name>A0A8X6VBU4_TRICX</name>
<accession>A0A8X6VBU4</accession>
<keyword evidence="1" id="KW-0472">Membrane</keyword>
<evidence type="ECO:0000313" key="2">
    <source>
        <dbReference type="EMBL" id="GFY06844.1"/>
    </source>
</evidence>
<organism evidence="2 3">
    <name type="scientific">Trichonephila clavipes</name>
    <name type="common">Golden silk orbweaver</name>
    <name type="synonym">Nephila clavipes</name>
    <dbReference type="NCBI Taxonomy" id="2585209"/>
    <lineage>
        <taxon>Eukaryota</taxon>
        <taxon>Metazoa</taxon>
        <taxon>Ecdysozoa</taxon>
        <taxon>Arthropoda</taxon>
        <taxon>Chelicerata</taxon>
        <taxon>Arachnida</taxon>
        <taxon>Araneae</taxon>
        <taxon>Araneomorphae</taxon>
        <taxon>Entelegynae</taxon>
        <taxon>Araneoidea</taxon>
        <taxon>Nephilidae</taxon>
        <taxon>Trichonephila</taxon>
    </lineage>
</organism>
<feature type="transmembrane region" description="Helical" evidence="1">
    <location>
        <begin position="97"/>
        <end position="115"/>
    </location>
</feature>
<proteinExistence type="predicted"/>
<sequence length="116" mass="12922">MAPEAVEKTCSDRNNSELRQAITDIRSFVWAYGPLAVPNPILAMHLKQAIEIILQNKKMTISENTGNSYQVVHLIKTIKIHVSSTLTTSMRLGKGKGFLPCGSSYIFLLFTIYSYG</sequence>
<reference evidence="2" key="1">
    <citation type="submission" date="2020-08" db="EMBL/GenBank/DDBJ databases">
        <title>Multicomponent nature underlies the extraordinary mechanical properties of spider dragline silk.</title>
        <authorList>
            <person name="Kono N."/>
            <person name="Nakamura H."/>
            <person name="Mori M."/>
            <person name="Yoshida Y."/>
            <person name="Ohtoshi R."/>
            <person name="Malay A.D."/>
            <person name="Moran D.A.P."/>
            <person name="Tomita M."/>
            <person name="Numata K."/>
            <person name="Arakawa K."/>
        </authorList>
    </citation>
    <scope>NUCLEOTIDE SEQUENCE</scope>
</reference>